<gene>
    <name evidence="1" type="ORF">D1114_09395</name>
</gene>
<dbReference type="RefSeq" id="WP_118999969.1">
    <property type="nucleotide sequence ID" value="NZ_QWGP01000007.1"/>
</dbReference>
<organism evidence="1 2">
    <name type="scientific">Cereibacter sphaeroides</name>
    <name type="common">Rhodobacter sphaeroides</name>
    <dbReference type="NCBI Taxonomy" id="1063"/>
    <lineage>
        <taxon>Bacteria</taxon>
        <taxon>Pseudomonadati</taxon>
        <taxon>Pseudomonadota</taxon>
        <taxon>Alphaproteobacteria</taxon>
        <taxon>Rhodobacterales</taxon>
        <taxon>Paracoccaceae</taxon>
        <taxon>Cereibacter</taxon>
    </lineage>
</organism>
<dbReference type="Pfam" id="PF11112">
    <property type="entry name" value="PyocinActivator"/>
    <property type="match status" value="1"/>
</dbReference>
<reference evidence="1 2" key="1">
    <citation type="submission" date="2018-08" db="EMBL/GenBank/DDBJ databases">
        <title>Draft genome sequence of Rhodobacter sphaeroides FY.</title>
        <authorList>
            <person name="Rayyan A."/>
            <person name="Meyer T.E."/>
            <person name="Kyndt J.A."/>
        </authorList>
    </citation>
    <scope>NUCLEOTIDE SEQUENCE [LARGE SCALE GENOMIC DNA]</scope>
    <source>
        <strain evidence="1 2">FY</strain>
    </source>
</reference>
<name>A0AAX1UMF6_CERSP</name>
<dbReference type="InterPro" id="IPR020518">
    <property type="entry name" value="Tscrpt_reg_PrtN"/>
</dbReference>
<comment type="caution">
    <text evidence="1">The sequence shown here is derived from an EMBL/GenBank/DDBJ whole genome shotgun (WGS) entry which is preliminary data.</text>
</comment>
<evidence type="ECO:0000313" key="1">
    <source>
        <dbReference type="EMBL" id="RHZ95800.1"/>
    </source>
</evidence>
<sequence length="87" mass="9965">MTQTEWFLLARYQGLPIIPVDRVIADFFPTLGKAVFLRKILDGSIKLPVVRMEASQKGAKGIYLSDLARYIDGRHEEATRDFQRMHG</sequence>
<dbReference type="Proteomes" id="UP000266305">
    <property type="component" value="Unassembled WGS sequence"/>
</dbReference>
<dbReference type="AlphaFoldDB" id="A0AAX1UMF6"/>
<accession>A0AAX1UMF6</accession>
<protein>
    <submittedName>
        <fullName evidence="1">Pyocin activator protein PrtN</fullName>
    </submittedName>
</protein>
<dbReference type="GO" id="GO:0006355">
    <property type="term" value="P:regulation of DNA-templated transcription"/>
    <property type="evidence" value="ECO:0007669"/>
    <property type="project" value="InterPro"/>
</dbReference>
<proteinExistence type="predicted"/>
<evidence type="ECO:0000313" key="2">
    <source>
        <dbReference type="Proteomes" id="UP000266305"/>
    </source>
</evidence>
<dbReference type="EMBL" id="QWGP01000007">
    <property type="protein sequence ID" value="RHZ95800.1"/>
    <property type="molecule type" value="Genomic_DNA"/>
</dbReference>